<name>A0A1Y1IBU9_KLENI</name>
<dbReference type="OrthoDB" id="248120at2759"/>
<dbReference type="STRING" id="105231.A0A1Y1IBU9"/>
<dbReference type="GO" id="GO:0006457">
    <property type="term" value="P:protein folding"/>
    <property type="evidence" value="ECO:0000318"/>
    <property type="project" value="GO_Central"/>
</dbReference>
<dbReference type="GO" id="GO:0005737">
    <property type="term" value="C:cytoplasm"/>
    <property type="evidence" value="ECO:0000318"/>
    <property type="project" value="GO_Central"/>
</dbReference>
<dbReference type="FunFam" id="1.10.287.370:FF:000003">
    <property type="entry name" value="Prefoldin subunit 6"/>
    <property type="match status" value="1"/>
</dbReference>
<feature type="compositionally biased region" description="Polar residues" evidence="3">
    <location>
        <begin position="115"/>
        <end position="126"/>
    </location>
</feature>
<dbReference type="OMA" id="VQTEFAQ"/>
<dbReference type="Gene3D" id="1.10.287.370">
    <property type="match status" value="1"/>
</dbReference>
<dbReference type="Proteomes" id="UP000054558">
    <property type="component" value="Unassembled WGS sequence"/>
</dbReference>
<dbReference type="SUPFAM" id="SSF46579">
    <property type="entry name" value="Prefoldin"/>
    <property type="match status" value="1"/>
</dbReference>
<dbReference type="InterPro" id="IPR009053">
    <property type="entry name" value="Prefoldin"/>
</dbReference>
<dbReference type="CDD" id="cd23161">
    <property type="entry name" value="Prefoldin_6"/>
    <property type="match status" value="1"/>
</dbReference>
<dbReference type="EMBL" id="DF237373">
    <property type="protein sequence ID" value="GAQ88390.1"/>
    <property type="molecule type" value="Genomic_DNA"/>
</dbReference>
<evidence type="ECO:0000256" key="1">
    <source>
        <dbReference type="ARBA" id="ARBA00008045"/>
    </source>
</evidence>
<evidence type="ECO:0000256" key="2">
    <source>
        <dbReference type="ARBA" id="ARBA00023186"/>
    </source>
</evidence>
<keyword evidence="5" id="KW-1185">Reference proteome</keyword>
<dbReference type="InterPro" id="IPR002777">
    <property type="entry name" value="PFD_beta-like"/>
</dbReference>
<protein>
    <submittedName>
        <fullName evidence="4">Prefoldin subunit 6</fullName>
    </submittedName>
</protein>
<evidence type="ECO:0000313" key="5">
    <source>
        <dbReference type="Proteomes" id="UP000054558"/>
    </source>
</evidence>
<dbReference type="GO" id="GO:0051131">
    <property type="term" value="P:chaperone-mediated protein complex assembly"/>
    <property type="evidence" value="ECO:0000318"/>
    <property type="project" value="GO_Central"/>
</dbReference>
<dbReference type="GO" id="GO:0051082">
    <property type="term" value="F:unfolded protein binding"/>
    <property type="evidence" value="ECO:0007669"/>
    <property type="project" value="InterPro"/>
</dbReference>
<dbReference type="GO" id="GO:0009409">
    <property type="term" value="P:response to cold"/>
    <property type="evidence" value="ECO:0007669"/>
    <property type="project" value="UniProtKB-ARBA"/>
</dbReference>
<feature type="region of interest" description="Disordered" evidence="3">
    <location>
        <begin position="103"/>
        <end position="126"/>
    </location>
</feature>
<reference evidence="4 5" key="1">
    <citation type="journal article" date="2014" name="Nat. Commun.">
        <title>Klebsormidium flaccidum genome reveals primary factors for plant terrestrial adaptation.</title>
        <authorList>
            <person name="Hori K."/>
            <person name="Maruyama F."/>
            <person name="Fujisawa T."/>
            <person name="Togashi T."/>
            <person name="Yamamoto N."/>
            <person name="Seo M."/>
            <person name="Sato S."/>
            <person name="Yamada T."/>
            <person name="Mori H."/>
            <person name="Tajima N."/>
            <person name="Moriyama T."/>
            <person name="Ikeuchi M."/>
            <person name="Watanabe M."/>
            <person name="Wada H."/>
            <person name="Kobayashi K."/>
            <person name="Saito M."/>
            <person name="Masuda T."/>
            <person name="Sasaki-Sekimoto Y."/>
            <person name="Mashiguchi K."/>
            <person name="Awai K."/>
            <person name="Shimojima M."/>
            <person name="Masuda S."/>
            <person name="Iwai M."/>
            <person name="Nobusawa T."/>
            <person name="Narise T."/>
            <person name="Kondo S."/>
            <person name="Saito H."/>
            <person name="Sato R."/>
            <person name="Murakawa M."/>
            <person name="Ihara Y."/>
            <person name="Oshima-Yamada Y."/>
            <person name="Ohtaka K."/>
            <person name="Satoh M."/>
            <person name="Sonobe K."/>
            <person name="Ishii M."/>
            <person name="Ohtani R."/>
            <person name="Kanamori-Sato M."/>
            <person name="Honoki R."/>
            <person name="Miyazaki D."/>
            <person name="Mochizuki H."/>
            <person name="Umetsu J."/>
            <person name="Higashi K."/>
            <person name="Shibata D."/>
            <person name="Kamiya Y."/>
            <person name="Sato N."/>
            <person name="Nakamura Y."/>
            <person name="Tabata S."/>
            <person name="Ida S."/>
            <person name="Kurokawa K."/>
            <person name="Ohta H."/>
        </authorList>
    </citation>
    <scope>NUCLEOTIDE SEQUENCE [LARGE SCALE GENOMIC DNA]</scope>
    <source>
        <strain evidence="4 5">NIES-2285</strain>
    </source>
</reference>
<dbReference type="AlphaFoldDB" id="A0A1Y1IBU9"/>
<evidence type="ECO:0000313" key="4">
    <source>
        <dbReference type="EMBL" id="GAQ88390.1"/>
    </source>
</evidence>
<accession>A0A1Y1IBU9</accession>
<gene>
    <name evidence="4" type="ORF">KFL_004240020</name>
</gene>
<dbReference type="PANTHER" id="PTHR21431">
    <property type="entry name" value="PREFOLDIN SUBUNIT 6"/>
    <property type="match status" value="1"/>
</dbReference>
<evidence type="ECO:0000256" key="3">
    <source>
        <dbReference type="SAM" id="MobiDB-lite"/>
    </source>
</evidence>
<dbReference type="GO" id="GO:0016272">
    <property type="term" value="C:prefoldin complex"/>
    <property type="evidence" value="ECO:0000318"/>
    <property type="project" value="GO_Central"/>
</dbReference>
<keyword evidence="2" id="KW-0143">Chaperone</keyword>
<sequence length="126" mass="14611">MAGGKELEMQLEREAKAFQTIQKEIQKNHQLRQQFKTQLGENELVKTELDILDDESNVYKLIGPVLVKQDLVEAKANVDKRIEYISGETKRLDGALKDLERKASEKRQEVMKMQQRLQDLRSQAAK</sequence>
<organism evidence="4 5">
    <name type="scientific">Klebsormidium nitens</name>
    <name type="common">Green alga</name>
    <name type="synonym">Ulothrix nitens</name>
    <dbReference type="NCBI Taxonomy" id="105231"/>
    <lineage>
        <taxon>Eukaryota</taxon>
        <taxon>Viridiplantae</taxon>
        <taxon>Streptophyta</taxon>
        <taxon>Klebsormidiophyceae</taxon>
        <taxon>Klebsormidiales</taxon>
        <taxon>Klebsormidiaceae</taxon>
        <taxon>Klebsormidium</taxon>
    </lineage>
</organism>
<dbReference type="Pfam" id="PF01920">
    <property type="entry name" value="Prefoldin_2"/>
    <property type="match status" value="1"/>
</dbReference>
<dbReference type="GO" id="GO:0051087">
    <property type="term" value="F:protein-folding chaperone binding"/>
    <property type="evidence" value="ECO:0000318"/>
    <property type="project" value="GO_Central"/>
</dbReference>
<proteinExistence type="inferred from homology"/>
<comment type="similarity">
    <text evidence="1">Belongs to the prefoldin subunit beta family.</text>
</comment>
<dbReference type="PANTHER" id="PTHR21431:SF0">
    <property type="entry name" value="PREFOLDIN SUBUNIT 6"/>
    <property type="match status" value="1"/>
</dbReference>